<dbReference type="RefSeq" id="WP_012094536.1">
    <property type="nucleotide sequence ID" value="NC_009674.1"/>
</dbReference>
<name>A7GQD5_BACCN</name>
<evidence type="ECO:0000256" key="1">
    <source>
        <dbReference type="SAM" id="MobiDB-lite"/>
    </source>
</evidence>
<reference evidence="2 3" key="1">
    <citation type="journal article" date="2008" name="Chem. Biol. Interact.">
        <title>Extending the Bacillus cereus group genomics to putative food-borne pathogens of different toxicity.</title>
        <authorList>
            <person name="Lapidus A."/>
            <person name="Goltsman E."/>
            <person name="Auger S."/>
            <person name="Galleron N."/>
            <person name="Segurens B."/>
            <person name="Dossat C."/>
            <person name="Land M.L."/>
            <person name="Broussolle V."/>
            <person name="Brillard J."/>
            <person name="Guinebretiere M.H."/>
            <person name="Sanchis V."/>
            <person name="Nguen-The C."/>
            <person name="Lereclus D."/>
            <person name="Richardson P."/>
            <person name="Wincker P."/>
            <person name="Weissenbach J."/>
            <person name="Ehrlich S.D."/>
            <person name="Sorokin A."/>
        </authorList>
    </citation>
    <scope>NUCLEOTIDE SEQUENCE [LARGE SCALE GENOMIC DNA]</scope>
    <source>
        <strain evidence="3">DSM 22905 / CIP 110041 / 391-98 / NVH 391-98</strain>
    </source>
</reference>
<dbReference type="AlphaFoldDB" id="A7GQD5"/>
<dbReference type="KEGG" id="bcy:Bcer98_2079"/>
<dbReference type="Proteomes" id="UP000002300">
    <property type="component" value="Chromosome"/>
</dbReference>
<protein>
    <submittedName>
        <fullName evidence="2">Uncharacterized protein</fullName>
    </submittedName>
</protein>
<organism evidence="2 3">
    <name type="scientific">Bacillus cytotoxicus (strain DSM 22905 / CIP 110041 / 391-98 / NVH 391-98)</name>
    <dbReference type="NCBI Taxonomy" id="315749"/>
    <lineage>
        <taxon>Bacteria</taxon>
        <taxon>Bacillati</taxon>
        <taxon>Bacillota</taxon>
        <taxon>Bacilli</taxon>
        <taxon>Bacillales</taxon>
        <taxon>Bacillaceae</taxon>
        <taxon>Bacillus</taxon>
        <taxon>Bacillus cereus group</taxon>
    </lineage>
</organism>
<evidence type="ECO:0000313" key="3">
    <source>
        <dbReference type="Proteomes" id="UP000002300"/>
    </source>
</evidence>
<keyword evidence="3" id="KW-1185">Reference proteome</keyword>
<dbReference type="OrthoDB" id="2944055at2"/>
<dbReference type="STRING" id="315749.Bcer98_2079"/>
<sequence length="86" mass="9918">MEEVKKAKIKIDFENEFTVNSEEEIQNVLKALAEVIQSGAHSGIEVEIEYIDGTEVSFTEEDEEDEDEEDEEDEDEEDEEDEEDDA</sequence>
<dbReference type="EMBL" id="CP000764">
    <property type="protein sequence ID" value="ABS22343.1"/>
    <property type="molecule type" value="Genomic_DNA"/>
</dbReference>
<dbReference type="GeneID" id="33897369"/>
<gene>
    <name evidence="2" type="ordered locus">Bcer98_2079</name>
</gene>
<feature type="region of interest" description="Disordered" evidence="1">
    <location>
        <begin position="53"/>
        <end position="86"/>
    </location>
</feature>
<proteinExistence type="predicted"/>
<dbReference type="HOGENOM" id="CLU_069312_1_1_9"/>
<accession>A7GQD5</accession>
<evidence type="ECO:0000313" key="2">
    <source>
        <dbReference type="EMBL" id="ABS22343.1"/>
    </source>
</evidence>